<protein>
    <submittedName>
        <fullName evidence="2">Uncharacterized protein</fullName>
    </submittedName>
</protein>
<organism evidence="2">
    <name type="scientific">hydrothermal vent metagenome</name>
    <dbReference type="NCBI Taxonomy" id="652676"/>
    <lineage>
        <taxon>unclassified sequences</taxon>
        <taxon>metagenomes</taxon>
        <taxon>ecological metagenomes</taxon>
    </lineage>
</organism>
<proteinExistence type="predicted"/>
<evidence type="ECO:0000256" key="1">
    <source>
        <dbReference type="SAM" id="MobiDB-lite"/>
    </source>
</evidence>
<sequence>MNKTVTYTLDQLIFKCCAKLIFAQNREGMAIYRWVLHVLQYEMGRKMDAFGIEEITLLQKIMNTQQREDYLYLTDILQYELPKTGGFKSIIEENKTHYQFPDYGGRDEVSPEQAKTSTDEQGNRIISF</sequence>
<gene>
    <name evidence="2" type="ORF">MNBD_GAMMA18-1316</name>
</gene>
<accession>A0A3B0ZLD2</accession>
<reference evidence="2" key="1">
    <citation type="submission" date="2018-06" db="EMBL/GenBank/DDBJ databases">
        <authorList>
            <person name="Zhirakovskaya E."/>
        </authorList>
    </citation>
    <scope>NUCLEOTIDE SEQUENCE</scope>
</reference>
<feature type="region of interest" description="Disordered" evidence="1">
    <location>
        <begin position="101"/>
        <end position="128"/>
    </location>
</feature>
<evidence type="ECO:0000313" key="2">
    <source>
        <dbReference type="EMBL" id="VAW88137.1"/>
    </source>
</evidence>
<name>A0A3B0ZLD2_9ZZZZ</name>
<dbReference type="AlphaFoldDB" id="A0A3B0ZLD2"/>
<dbReference type="EMBL" id="UOFP01000210">
    <property type="protein sequence ID" value="VAW88137.1"/>
    <property type="molecule type" value="Genomic_DNA"/>
</dbReference>